<protein>
    <submittedName>
        <fullName evidence="2">Uncharacterized protein</fullName>
    </submittedName>
</protein>
<comment type="caution">
    <text evidence="2">The sequence shown here is derived from an EMBL/GenBank/DDBJ whole genome shotgun (WGS) entry which is preliminary data.</text>
</comment>
<evidence type="ECO:0000313" key="3">
    <source>
        <dbReference type="Proteomes" id="UP001195914"/>
    </source>
</evidence>
<accession>A0AAD9LH48</accession>
<sequence length="289" mass="33315">MVNWHFAPNERATKMHNGHPGISVSRDLGLRFAKHRFQMKLLTASLPTHTPKIRRILRISSEDASKVAAAMWRDYVENSGQMEPSLNRPLRHYPAHYYKRQIKQKIGLQRKEAKIKKILEEATIPKPKDDFTNLHPIHHERILDAFDRLEAWQKVAQARQPQVEKPGTSKETEDAISQLQQELKQSIGIETTGTDDHTVDTTYGLAQDDDYAFGGLNEFNFENTTQDDLDDDISIPDYGEEGYNEIDYSGINMNEDEYYGGEYDDDDESTHMGVEDTNEFYDTAEEDQM</sequence>
<organism evidence="2 3">
    <name type="scientific">Babesia divergens</name>
    <dbReference type="NCBI Taxonomy" id="32595"/>
    <lineage>
        <taxon>Eukaryota</taxon>
        <taxon>Sar</taxon>
        <taxon>Alveolata</taxon>
        <taxon>Apicomplexa</taxon>
        <taxon>Aconoidasida</taxon>
        <taxon>Piroplasmida</taxon>
        <taxon>Babesiidae</taxon>
        <taxon>Babesia</taxon>
    </lineage>
</organism>
<gene>
    <name evidence="2" type="ORF">X943_003596</name>
</gene>
<keyword evidence="3" id="KW-1185">Reference proteome</keyword>
<proteinExistence type="predicted"/>
<name>A0AAD9LH48_BABDI</name>
<feature type="region of interest" description="Disordered" evidence="1">
    <location>
        <begin position="254"/>
        <end position="273"/>
    </location>
</feature>
<evidence type="ECO:0000313" key="2">
    <source>
        <dbReference type="EMBL" id="KAK1936458.1"/>
    </source>
</evidence>
<reference evidence="2" key="2">
    <citation type="submission" date="2021-05" db="EMBL/GenBank/DDBJ databases">
        <authorList>
            <person name="Pain A."/>
        </authorList>
    </citation>
    <scope>NUCLEOTIDE SEQUENCE</scope>
    <source>
        <strain evidence="2">1802A</strain>
    </source>
</reference>
<dbReference type="Proteomes" id="UP001195914">
    <property type="component" value="Unassembled WGS sequence"/>
</dbReference>
<evidence type="ECO:0000256" key="1">
    <source>
        <dbReference type="SAM" id="MobiDB-lite"/>
    </source>
</evidence>
<feature type="compositionally biased region" description="Acidic residues" evidence="1">
    <location>
        <begin position="254"/>
        <end position="268"/>
    </location>
</feature>
<reference evidence="2" key="1">
    <citation type="journal article" date="2014" name="Nucleic Acids Res.">
        <title>The evolutionary dynamics of variant antigen genes in Babesia reveal a history of genomic innovation underlying host-parasite interaction.</title>
        <authorList>
            <person name="Jackson A.P."/>
            <person name="Otto T.D."/>
            <person name="Darby A."/>
            <person name="Ramaprasad A."/>
            <person name="Xia D."/>
            <person name="Echaide I.E."/>
            <person name="Farber M."/>
            <person name="Gahlot S."/>
            <person name="Gamble J."/>
            <person name="Gupta D."/>
            <person name="Gupta Y."/>
            <person name="Jackson L."/>
            <person name="Malandrin L."/>
            <person name="Malas T.B."/>
            <person name="Moussa E."/>
            <person name="Nair M."/>
            <person name="Reid A.J."/>
            <person name="Sanders M."/>
            <person name="Sharma J."/>
            <person name="Tracey A."/>
            <person name="Quail M.A."/>
            <person name="Weir W."/>
            <person name="Wastling J.M."/>
            <person name="Hall N."/>
            <person name="Willadsen P."/>
            <person name="Lingelbach K."/>
            <person name="Shiels B."/>
            <person name="Tait A."/>
            <person name="Berriman M."/>
            <person name="Allred D.R."/>
            <person name="Pain A."/>
        </authorList>
    </citation>
    <scope>NUCLEOTIDE SEQUENCE</scope>
    <source>
        <strain evidence="2">1802A</strain>
    </source>
</reference>
<dbReference type="AlphaFoldDB" id="A0AAD9LH48"/>
<dbReference type="EMBL" id="JAHBMH010000044">
    <property type="protein sequence ID" value="KAK1936458.1"/>
    <property type="molecule type" value="Genomic_DNA"/>
</dbReference>